<dbReference type="RefSeq" id="WP_035013273.1">
    <property type="nucleotide sequence ID" value="NZ_ARZY01000004.1"/>
</dbReference>
<evidence type="ECO:0000313" key="3">
    <source>
        <dbReference type="Proteomes" id="UP000019276"/>
    </source>
</evidence>
<feature type="compositionally biased region" description="Polar residues" evidence="1">
    <location>
        <begin position="35"/>
        <end position="59"/>
    </location>
</feature>
<dbReference type="STRING" id="1328313.DS2_03605"/>
<dbReference type="Proteomes" id="UP000019276">
    <property type="component" value="Unassembled WGS sequence"/>
</dbReference>
<dbReference type="AlphaFoldDB" id="W7QV30"/>
<comment type="caution">
    <text evidence="2">The sequence shown here is derived from an EMBL/GenBank/DDBJ whole genome shotgun (WGS) entry which is preliminary data.</text>
</comment>
<feature type="region of interest" description="Disordered" evidence="1">
    <location>
        <begin position="18"/>
        <end position="59"/>
    </location>
</feature>
<organism evidence="2 3">
    <name type="scientific">Catenovulum agarivorans DS-2</name>
    <dbReference type="NCBI Taxonomy" id="1328313"/>
    <lineage>
        <taxon>Bacteria</taxon>
        <taxon>Pseudomonadati</taxon>
        <taxon>Pseudomonadota</taxon>
        <taxon>Gammaproteobacteria</taxon>
        <taxon>Alteromonadales</taxon>
        <taxon>Alteromonadaceae</taxon>
        <taxon>Catenovulum</taxon>
    </lineage>
</organism>
<dbReference type="EMBL" id="ARZY01000004">
    <property type="protein sequence ID" value="EWH11563.1"/>
    <property type="molecule type" value="Genomic_DNA"/>
</dbReference>
<gene>
    <name evidence="2" type="ORF">DS2_03605</name>
</gene>
<sequence length="92" mass="9624">MDISSASISNALQTSLQGLQKSSDGLTEHAENIRDSSLQSGDPSQQNPQTSTLPSTTDSLVGLVEDKNLAGANIKALQTENEVLGSIIDIKV</sequence>
<dbReference type="OrthoDB" id="6388478at2"/>
<reference evidence="2 3" key="1">
    <citation type="journal article" date="2014" name="Genome Announc.">
        <title>Draft Genome Sequence of the Agar-Degrading Bacterium Catenovulum sp. Strain DS-2, Isolated from Intestines of Haliotis diversicolor.</title>
        <authorList>
            <person name="Shan D."/>
            <person name="Li X."/>
            <person name="Gu Z."/>
            <person name="Wei G."/>
            <person name="Gao Z."/>
            <person name="Shao Z."/>
        </authorList>
    </citation>
    <scope>NUCLEOTIDE SEQUENCE [LARGE SCALE GENOMIC DNA]</scope>
    <source>
        <strain evidence="2 3">DS-2</strain>
    </source>
</reference>
<evidence type="ECO:0000313" key="2">
    <source>
        <dbReference type="EMBL" id="EWH11563.1"/>
    </source>
</evidence>
<accession>W7QV30</accession>
<keyword evidence="3" id="KW-1185">Reference proteome</keyword>
<protein>
    <submittedName>
        <fullName evidence="2">Methyl-accepting chemotaxis protein</fullName>
    </submittedName>
</protein>
<proteinExistence type="predicted"/>
<evidence type="ECO:0000256" key="1">
    <source>
        <dbReference type="SAM" id="MobiDB-lite"/>
    </source>
</evidence>
<name>W7QV30_9ALTE</name>